<reference evidence="8" key="1">
    <citation type="submission" date="2019-05" db="EMBL/GenBank/DDBJ databases">
        <title>Whole genome sequencing of Pseudanabaena catenata USMAC16.</title>
        <authorList>
            <person name="Khan Z."/>
            <person name="Omar W.M."/>
            <person name="Convey P."/>
            <person name="Merican F."/>
            <person name="Najimudin N."/>
        </authorList>
    </citation>
    <scope>NUCLEOTIDE SEQUENCE</scope>
    <source>
        <strain evidence="8">USMAC16</strain>
    </source>
</reference>
<dbReference type="PANTHER" id="PTHR43141:SF4">
    <property type="entry name" value="CYTOCHROME BD2 SUBUNIT II"/>
    <property type="match status" value="1"/>
</dbReference>
<dbReference type="RefSeq" id="WP_009625342.1">
    <property type="nucleotide sequence ID" value="NZ_VBTY01000008.1"/>
</dbReference>
<keyword evidence="3" id="KW-1003">Cell membrane</keyword>
<feature type="transmembrane region" description="Helical" evidence="7">
    <location>
        <begin position="85"/>
        <end position="103"/>
    </location>
</feature>
<evidence type="ECO:0000256" key="2">
    <source>
        <dbReference type="ARBA" id="ARBA00007543"/>
    </source>
</evidence>
<gene>
    <name evidence="8" type="primary">cydB</name>
    <name evidence="8" type="ORF">FEV09_01915</name>
</gene>
<feature type="transmembrane region" description="Helical" evidence="7">
    <location>
        <begin position="300"/>
        <end position="321"/>
    </location>
</feature>
<dbReference type="NCBIfam" id="TIGR00203">
    <property type="entry name" value="cydB"/>
    <property type="match status" value="1"/>
</dbReference>
<comment type="caution">
    <text evidence="8">The sequence shown here is derived from an EMBL/GenBank/DDBJ whole genome shotgun (WGS) entry which is preliminary data.</text>
</comment>
<keyword evidence="9" id="KW-1185">Reference proteome</keyword>
<dbReference type="Proteomes" id="UP001152872">
    <property type="component" value="Unassembled WGS sequence"/>
</dbReference>
<keyword evidence="5 7" id="KW-1133">Transmembrane helix</keyword>
<feature type="transmembrane region" description="Helical" evidence="7">
    <location>
        <begin position="262"/>
        <end position="285"/>
    </location>
</feature>
<feature type="transmembrane region" description="Helical" evidence="7">
    <location>
        <begin position="231"/>
        <end position="250"/>
    </location>
</feature>
<name>A0A9X4RGG4_9CYAN</name>
<dbReference type="GO" id="GO:0005886">
    <property type="term" value="C:plasma membrane"/>
    <property type="evidence" value="ECO:0007669"/>
    <property type="project" value="UniProtKB-SubCell"/>
</dbReference>
<organism evidence="8 9">
    <name type="scientific">Pseudanabaena catenata USMAC16</name>
    <dbReference type="NCBI Taxonomy" id="1855837"/>
    <lineage>
        <taxon>Bacteria</taxon>
        <taxon>Bacillati</taxon>
        <taxon>Cyanobacteriota</taxon>
        <taxon>Cyanophyceae</taxon>
        <taxon>Pseudanabaenales</taxon>
        <taxon>Pseudanabaenaceae</taxon>
        <taxon>Pseudanabaena</taxon>
    </lineage>
</organism>
<evidence type="ECO:0000256" key="7">
    <source>
        <dbReference type="SAM" id="Phobius"/>
    </source>
</evidence>
<evidence type="ECO:0000256" key="6">
    <source>
        <dbReference type="ARBA" id="ARBA00023136"/>
    </source>
</evidence>
<keyword evidence="6 7" id="KW-0472">Membrane</keyword>
<comment type="subcellular location">
    <subcellularLocation>
        <location evidence="1">Cell membrane</location>
        <topology evidence="1">Multi-pass membrane protein</topology>
    </subcellularLocation>
</comment>
<evidence type="ECO:0000256" key="3">
    <source>
        <dbReference type="ARBA" id="ARBA00022475"/>
    </source>
</evidence>
<dbReference type="InterPro" id="IPR003317">
    <property type="entry name" value="Cyt-d_oxidase_su2"/>
</dbReference>
<evidence type="ECO:0000256" key="4">
    <source>
        <dbReference type="ARBA" id="ARBA00022692"/>
    </source>
</evidence>
<dbReference type="PANTHER" id="PTHR43141">
    <property type="entry name" value="CYTOCHROME BD2 SUBUNIT II"/>
    <property type="match status" value="1"/>
</dbReference>
<dbReference type="GO" id="GO:0019646">
    <property type="term" value="P:aerobic electron transport chain"/>
    <property type="evidence" value="ECO:0007669"/>
    <property type="project" value="TreeGrafter"/>
</dbReference>
<dbReference type="GO" id="GO:0070069">
    <property type="term" value="C:cytochrome complex"/>
    <property type="evidence" value="ECO:0007669"/>
    <property type="project" value="TreeGrafter"/>
</dbReference>
<dbReference type="Pfam" id="PF02322">
    <property type="entry name" value="Cyt_bd_oxida_II"/>
    <property type="match status" value="1"/>
</dbReference>
<dbReference type="AlphaFoldDB" id="A0A9X4RGG4"/>
<comment type="similarity">
    <text evidence="2">Belongs to the cytochrome ubiquinol oxidase subunit 2 family.</text>
</comment>
<feature type="transmembrane region" description="Helical" evidence="7">
    <location>
        <begin position="115"/>
        <end position="139"/>
    </location>
</feature>
<evidence type="ECO:0000313" key="9">
    <source>
        <dbReference type="Proteomes" id="UP001152872"/>
    </source>
</evidence>
<evidence type="ECO:0000256" key="5">
    <source>
        <dbReference type="ARBA" id="ARBA00022989"/>
    </source>
</evidence>
<accession>A0A9X4RGG4</accession>
<proteinExistence type="inferred from homology"/>
<feature type="transmembrane region" description="Helical" evidence="7">
    <location>
        <begin position="159"/>
        <end position="183"/>
    </location>
</feature>
<dbReference type="GO" id="GO:0016682">
    <property type="term" value="F:oxidoreductase activity, acting on diphenols and related substances as donors, oxygen as acceptor"/>
    <property type="evidence" value="ECO:0007669"/>
    <property type="project" value="TreeGrafter"/>
</dbReference>
<sequence length="337" mass="37716">MEALQHFLPQVWFVILGLFLLLYVLLDGFDLGVGILSLTSSNEERRSMLMTSLGNVWDANETWLVLMGGALFGAFPLAYSTILSSLYIPIMGMLFGLIFRAVAFEFREHSNRKFFWNFAFGIGSFVAALNQGFALGSVLQGIKVDTNGHFIGGTWDWLSWQSLLVALTLIQGYVLIGSTYLIIKTEGELQETHYRTAKIAAWTTLVGAVIITAITPIFYESARARLLEPPLLYLFALIPILGMLLIWQLISSLNHKAEVAPFVWTTLLFLLTFLGLGLIIFPIIIPNQITIYQAAASPSALVFMLIFVGFLIPIMLFYNIYQYIVFRGKVIGSAYHD</sequence>
<feature type="transmembrane region" description="Helical" evidence="7">
    <location>
        <begin position="12"/>
        <end position="38"/>
    </location>
</feature>
<evidence type="ECO:0000256" key="1">
    <source>
        <dbReference type="ARBA" id="ARBA00004651"/>
    </source>
</evidence>
<feature type="transmembrane region" description="Helical" evidence="7">
    <location>
        <begin position="199"/>
        <end position="219"/>
    </location>
</feature>
<protein>
    <submittedName>
        <fullName evidence="8">Cytochrome d ubiquinol oxidase subunit II</fullName>
    </submittedName>
</protein>
<keyword evidence="4 7" id="KW-0812">Transmembrane</keyword>
<evidence type="ECO:0000313" key="8">
    <source>
        <dbReference type="EMBL" id="MDG3493302.1"/>
    </source>
</evidence>
<dbReference type="EMBL" id="VBTY01000008">
    <property type="protein sequence ID" value="MDG3493302.1"/>
    <property type="molecule type" value="Genomic_DNA"/>
</dbReference>
<dbReference type="GO" id="GO:0009055">
    <property type="term" value="F:electron transfer activity"/>
    <property type="evidence" value="ECO:0007669"/>
    <property type="project" value="TreeGrafter"/>
</dbReference>